<keyword evidence="3" id="KW-1185">Reference proteome</keyword>
<dbReference type="EMBL" id="CP036281">
    <property type="protein sequence ID" value="QDU80004.1"/>
    <property type="molecule type" value="Genomic_DNA"/>
</dbReference>
<dbReference type="RefSeq" id="WP_144995050.1">
    <property type="nucleotide sequence ID" value="NZ_CP036281.1"/>
</dbReference>
<dbReference type="InterPro" id="IPR000073">
    <property type="entry name" value="AB_hydrolase_1"/>
</dbReference>
<evidence type="ECO:0000259" key="1">
    <source>
        <dbReference type="Pfam" id="PF00561"/>
    </source>
</evidence>
<dbReference type="Gene3D" id="3.40.50.1820">
    <property type="entry name" value="alpha/beta hydrolase"/>
    <property type="match status" value="1"/>
</dbReference>
<keyword evidence="2" id="KW-0223">Dioxygenase</keyword>
<feature type="domain" description="AB hydrolase-1" evidence="1">
    <location>
        <begin position="66"/>
        <end position="178"/>
    </location>
</feature>
<reference evidence="2 3" key="1">
    <citation type="submission" date="2019-02" db="EMBL/GenBank/DDBJ databases">
        <title>Deep-cultivation of Planctomycetes and their phenomic and genomic characterization uncovers novel biology.</title>
        <authorList>
            <person name="Wiegand S."/>
            <person name="Jogler M."/>
            <person name="Boedeker C."/>
            <person name="Pinto D."/>
            <person name="Vollmers J."/>
            <person name="Rivas-Marin E."/>
            <person name="Kohn T."/>
            <person name="Peeters S.H."/>
            <person name="Heuer A."/>
            <person name="Rast P."/>
            <person name="Oberbeckmann S."/>
            <person name="Bunk B."/>
            <person name="Jeske O."/>
            <person name="Meyerdierks A."/>
            <person name="Storesund J.E."/>
            <person name="Kallscheuer N."/>
            <person name="Luecker S."/>
            <person name="Lage O.M."/>
            <person name="Pohl T."/>
            <person name="Merkel B.J."/>
            <person name="Hornburger P."/>
            <person name="Mueller R.-W."/>
            <person name="Bruemmer F."/>
            <person name="Labrenz M."/>
            <person name="Spormann A.M."/>
            <person name="Op den Camp H."/>
            <person name="Overmann J."/>
            <person name="Amann R."/>
            <person name="Jetten M.S.M."/>
            <person name="Mascher T."/>
            <person name="Medema M.H."/>
            <person name="Devos D.P."/>
            <person name="Kaster A.-K."/>
            <person name="Ovreas L."/>
            <person name="Rohde M."/>
            <person name="Galperin M.Y."/>
            <person name="Jogler C."/>
        </authorList>
    </citation>
    <scope>NUCLEOTIDE SEQUENCE [LARGE SCALE GENOMIC DNA]</scope>
    <source>
        <strain evidence="2 3">Pla110</strain>
    </source>
</reference>
<dbReference type="Pfam" id="PF00561">
    <property type="entry name" value="Abhydrolase_1"/>
    <property type="match status" value="1"/>
</dbReference>
<dbReference type="PANTHER" id="PTHR43798">
    <property type="entry name" value="MONOACYLGLYCEROL LIPASE"/>
    <property type="match status" value="1"/>
</dbReference>
<protein>
    <submittedName>
        <fullName evidence="2">1H-3-hydroxy-4-oxoquinaldine 2,4-dioxygenase</fullName>
        <ecNumber evidence="2">1.13.11.48</ecNumber>
    </submittedName>
</protein>
<keyword evidence="2" id="KW-0560">Oxidoreductase</keyword>
<dbReference type="GO" id="GO:0050586">
    <property type="term" value="F:3-hydroxy-2-methylquinolin-4-one 2,4-dioxygenase activity"/>
    <property type="evidence" value="ECO:0007669"/>
    <property type="project" value="UniProtKB-EC"/>
</dbReference>
<gene>
    <name evidence="2" type="primary">hod</name>
    <name evidence="2" type="ORF">Pla110_17260</name>
</gene>
<accession>A0A518CLF5</accession>
<dbReference type="EC" id="1.13.11.48" evidence="2"/>
<dbReference type="KEGG" id="plon:Pla110_17260"/>
<dbReference type="InterPro" id="IPR050266">
    <property type="entry name" value="AB_hydrolase_sf"/>
</dbReference>
<dbReference type="InterPro" id="IPR029058">
    <property type="entry name" value="AB_hydrolase_fold"/>
</dbReference>
<organism evidence="2 3">
    <name type="scientific">Polystyrenella longa</name>
    <dbReference type="NCBI Taxonomy" id="2528007"/>
    <lineage>
        <taxon>Bacteria</taxon>
        <taxon>Pseudomonadati</taxon>
        <taxon>Planctomycetota</taxon>
        <taxon>Planctomycetia</taxon>
        <taxon>Planctomycetales</taxon>
        <taxon>Planctomycetaceae</taxon>
        <taxon>Polystyrenella</taxon>
    </lineage>
</organism>
<evidence type="ECO:0000313" key="2">
    <source>
        <dbReference type="EMBL" id="QDU80004.1"/>
    </source>
</evidence>
<dbReference type="AlphaFoldDB" id="A0A518CLF5"/>
<evidence type="ECO:0000313" key="3">
    <source>
        <dbReference type="Proteomes" id="UP000317178"/>
    </source>
</evidence>
<name>A0A518CLF5_9PLAN</name>
<proteinExistence type="predicted"/>
<dbReference type="Proteomes" id="UP000317178">
    <property type="component" value="Chromosome"/>
</dbReference>
<dbReference type="SUPFAM" id="SSF53474">
    <property type="entry name" value="alpha/beta-Hydrolases"/>
    <property type="match status" value="1"/>
</dbReference>
<sequence length="290" mass="32787">MACQQRLQSSADYLLMAFIILLSMIANAVAEETPLYGPRLSEGYVEHLIPIEGGELCCVQRRGRGPTLMLIPGTFSDSRVFRKLIPHLDPHLNLLLLENRGLGKSHPKPTPDVTIETLGQDALKVADHLKIDKFFVSGHSLGGMISIEVAGAAPERLLGVLSLEGWTNWQAARDAFDFDMKSTLSPSELEESRLYREDTLADWTKEEEKAFAQLWRRWDGSLILKSTKVSVLEIYGTRNRPPATRQQLHIPERDIIELVWIEGAAHKVHLEEPKQVGELMNRFIRTKMEK</sequence>
<dbReference type="OrthoDB" id="9775557at2"/>